<dbReference type="Proteomes" id="UP000008068">
    <property type="component" value="Unassembled WGS sequence"/>
</dbReference>
<dbReference type="GO" id="GO:0008270">
    <property type="term" value="F:zinc ion binding"/>
    <property type="evidence" value="ECO:0007669"/>
    <property type="project" value="UniProtKB-KW"/>
</dbReference>
<reference evidence="8" key="1">
    <citation type="submission" date="2011-07" db="EMBL/GenBank/DDBJ databases">
        <authorList>
            <consortium name="Caenorhabditis brenneri Sequencing and Analysis Consortium"/>
            <person name="Wilson R.K."/>
        </authorList>
    </citation>
    <scope>NUCLEOTIDE SEQUENCE [LARGE SCALE GENOMIC DNA]</scope>
    <source>
        <strain evidence="8">PB2801</strain>
    </source>
</reference>
<accession>G0P797</accession>
<keyword evidence="4" id="KW-0862">Zinc</keyword>
<dbReference type="SMART" id="SM00614">
    <property type="entry name" value="ZnF_BED"/>
    <property type="match status" value="1"/>
</dbReference>
<dbReference type="SUPFAM" id="SSF53098">
    <property type="entry name" value="Ribonuclease H-like"/>
    <property type="match status" value="1"/>
</dbReference>
<dbReference type="InterPro" id="IPR008906">
    <property type="entry name" value="HATC_C_dom"/>
</dbReference>
<keyword evidence="5" id="KW-0539">Nucleus</keyword>
<dbReference type="STRING" id="135651.G0P797"/>
<keyword evidence="3" id="KW-0863">Zinc-finger</keyword>
<protein>
    <recommendedName>
        <fullName evidence="6">HAT C-terminal dimerisation domain-containing protein</fullName>
    </recommendedName>
</protein>
<comment type="subcellular location">
    <subcellularLocation>
        <location evidence="1">Nucleus</location>
    </subcellularLocation>
</comment>
<dbReference type="EMBL" id="GL380110">
    <property type="protein sequence ID" value="EGT46878.1"/>
    <property type="molecule type" value="Genomic_DNA"/>
</dbReference>
<gene>
    <name evidence="7" type="ORF">CAEBREN_24165</name>
</gene>
<evidence type="ECO:0000256" key="2">
    <source>
        <dbReference type="ARBA" id="ARBA00022723"/>
    </source>
</evidence>
<dbReference type="AlphaFoldDB" id="G0P797"/>
<dbReference type="Pfam" id="PF05699">
    <property type="entry name" value="Dimer_Tnp_hAT"/>
    <property type="match status" value="1"/>
</dbReference>
<sequence length="615" mass="70554">MKRSKYDDFFEKSENGYATCRRCKKKVPWNNASGCGSVRNHLQKSHEEDFRKLQDFVEAEKKSKQIELEMKQKSSVIPFPVVSLTSCKVNSLNSTDNDPWGEMGHRSKEIDAAIMKMICTDHLPLRTVEKAGFLNLMKKIQPKYKMKSRNYFSNTVLLNLKDELERKVKEDLLSMDYISITTDGWSSKDSKQSLLSVTGHWLDKNNHFPKYAVLAAKAVNGAHTAVNFAELIEEVLQKYRIERSAFHGVTRDDASNMSSLCKLLKVPSVHCYAHNIQLCIQDLIDENDDLQRTVSVFKKLVRKMRKSTVCRRTFEKVLNEEGLPNRMLAKDCEVRWSSLHTMLSSVLACKQAVKVLIAREEIAKLPAITDEEWKTAQCLCSLLEPFSEAVKSLQHRFYAPASLIIPSMEVLKLKVGKIIQKHNIDYNFTEAAVTEKFMELFNDRTEKYLDVKFLRFAAFCDPRFKDSYFGTKSVKSEVIDELEKNETAESSEIDSDIETSTTDHVDGIYQEYLNSMVPNSSRATKKSDVEEEVDQYLKTAPNDRLCPYKYWGSSEFPRLKKLALKYLSLQATSSESERMFSAAGLICVPRRNKLKSETLDSLVFCHCNLLNYGLE</sequence>
<organism evidence="8">
    <name type="scientific">Caenorhabditis brenneri</name>
    <name type="common">Nematode worm</name>
    <dbReference type="NCBI Taxonomy" id="135651"/>
    <lineage>
        <taxon>Eukaryota</taxon>
        <taxon>Metazoa</taxon>
        <taxon>Ecdysozoa</taxon>
        <taxon>Nematoda</taxon>
        <taxon>Chromadorea</taxon>
        <taxon>Rhabditida</taxon>
        <taxon>Rhabditina</taxon>
        <taxon>Rhabditomorpha</taxon>
        <taxon>Rhabditoidea</taxon>
        <taxon>Rhabditidae</taxon>
        <taxon>Peloderinae</taxon>
        <taxon>Caenorhabditis</taxon>
    </lineage>
</organism>
<evidence type="ECO:0000256" key="4">
    <source>
        <dbReference type="ARBA" id="ARBA00022833"/>
    </source>
</evidence>
<dbReference type="HOGENOM" id="CLU_009123_12_6_1"/>
<dbReference type="PANTHER" id="PTHR46481:SF10">
    <property type="entry name" value="ZINC FINGER BED DOMAIN-CONTAINING PROTEIN 39"/>
    <property type="match status" value="1"/>
</dbReference>
<evidence type="ECO:0000256" key="5">
    <source>
        <dbReference type="ARBA" id="ARBA00023242"/>
    </source>
</evidence>
<dbReference type="GO" id="GO:0005634">
    <property type="term" value="C:nucleus"/>
    <property type="evidence" value="ECO:0007669"/>
    <property type="project" value="UniProtKB-SubCell"/>
</dbReference>
<dbReference type="InterPro" id="IPR052035">
    <property type="entry name" value="ZnF_BED_domain_contain"/>
</dbReference>
<dbReference type="FunCoup" id="G0P797">
    <property type="interactions" value="2508"/>
</dbReference>
<evidence type="ECO:0000313" key="8">
    <source>
        <dbReference type="Proteomes" id="UP000008068"/>
    </source>
</evidence>
<evidence type="ECO:0000256" key="3">
    <source>
        <dbReference type="ARBA" id="ARBA00022771"/>
    </source>
</evidence>
<dbReference type="eggNOG" id="KOG1121">
    <property type="taxonomic scope" value="Eukaryota"/>
</dbReference>
<dbReference type="OrthoDB" id="5865631at2759"/>
<evidence type="ECO:0000313" key="7">
    <source>
        <dbReference type="EMBL" id="EGT46878.1"/>
    </source>
</evidence>
<evidence type="ECO:0000259" key="6">
    <source>
        <dbReference type="Pfam" id="PF05699"/>
    </source>
</evidence>
<dbReference type="SUPFAM" id="SSF140996">
    <property type="entry name" value="Hermes dimerisation domain"/>
    <property type="match status" value="1"/>
</dbReference>
<feature type="domain" description="HAT C-terminal dimerisation" evidence="6">
    <location>
        <begin position="533"/>
        <end position="607"/>
    </location>
</feature>
<dbReference type="GO" id="GO:0046983">
    <property type="term" value="F:protein dimerization activity"/>
    <property type="evidence" value="ECO:0007669"/>
    <property type="project" value="InterPro"/>
</dbReference>
<keyword evidence="2" id="KW-0479">Metal-binding</keyword>
<dbReference type="OMA" id="DGWSSKD"/>
<keyword evidence="8" id="KW-1185">Reference proteome</keyword>
<evidence type="ECO:0000256" key="1">
    <source>
        <dbReference type="ARBA" id="ARBA00004123"/>
    </source>
</evidence>
<name>G0P797_CAEBE</name>
<dbReference type="InParanoid" id="G0P797"/>
<dbReference type="InterPro" id="IPR012337">
    <property type="entry name" value="RNaseH-like_sf"/>
</dbReference>
<proteinExistence type="predicted"/>
<dbReference type="PANTHER" id="PTHR46481">
    <property type="entry name" value="ZINC FINGER BED DOMAIN-CONTAINING PROTEIN 4"/>
    <property type="match status" value="1"/>
</dbReference>